<dbReference type="InterPro" id="IPR040079">
    <property type="entry name" value="Glutathione_S-Trfase"/>
</dbReference>
<dbReference type="CDD" id="cd03207">
    <property type="entry name" value="GST_C_8"/>
    <property type="match status" value="1"/>
</dbReference>
<evidence type="ECO:0000313" key="3">
    <source>
        <dbReference type="EMBL" id="VDC21255.1"/>
    </source>
</evidence>
<evidence type="ECO:0000259" key="1">
    <source>
        <dbReference type="PROSITE" id="PS50404"/>
    </source>
</evidence>
<dbReference type="OrthoDB" id="5740960at2"/>
<dbReference type="SFLD" id="SFLDS00019">
    <property type="entry name" value="Glutathione_Transferase_(cytos"/>
    <property type="match status" value="1"/>
</dbReference>
<dbReference type="SFLD" id="SFLDG01150">
    <property type="entry name" value="Main.1:_Beta-like"/>
    <property type="match status" value="1"/>
</dbReference>
<dbReference type="SUPFAM" id="SSF52833">
    <property type="entry name" value="Thioredoxin-like"/>
    <property type="match status" value="1"/>
</dbReference>
<dbReference type="PROSITE" id="PS50404">
    <property type="entry name" value="GST_NTER"/>
    <property type="match status" value="1"/>
</dbReference>
<dbReference type="Gene3D" id="1.20.1050.10">
    <property type="match status" value="1"/>
</dbReference>
<dbReference type="PANTHER" id="PTHR44051">
    <property type="entry name" value="GLUTATHIONE S-TRANSFERASE-RELATED"/>
    <property type="match status" value="1"/>
</dbReference>
<feature type="domain" description="GST N-terminal" evidence="1">
    <location>
        <begin position="1"/>
        <end position="79"/>
    </location>
</feature>
<accession>A0A3P5WII0</accession>
<dbReference type="AlphaFoldDB" id="A0A3P5WII0"/>
<dbReference type="PROSITE" id="PS50405">
    <property type="entry name" value="GST_CTER"/>
    <property type="match status" value="1"/>
</dbReference>
<evidence type="ECO:0000259" key="2">
    <source>
        <dbReference type="PROSITE" id="PS50405"/>
    </source>
</evidence>
<dbReference type="EC" id="2.5.1.18" evidence="3"/>
<dbReference type="InterPro" id="IPR036282">
    <property type="entry name" value="Glutathione-S-Trfase_C_sf"/>
</dbReference>
<proteinExistence type="predicted"/>
<dbReference type="SFLD" id="SFLDG00358">
    <property type="entry name" value="Main_(cytGST)"/>
    <property type="match status" value="1"/>
</dbReference>
<dbReference type="RefSeq" id="WP_124085030.1">
    <property type="nucleotide sequence ID" value="NZ_UXAW01000034.1"/>
</dbReference>
<dbReference type="PANTHER" id="PTHR44051:SF21">
    <property type="entry name" value="GLUTATHIONE S-TRANSFERASE FAMILY PROTEIN"/>
    <property type="match status" value="1"/>
</dbReference>
<reference evidence="3 4" key="1">
    <citation type="submission" date="2018-11" db="EMBL/GenBank/DDBJ databases">
        <authorList>
            <person name="Criscuolo A."/>
        </authorList>
    </citation>
    <scope>NUCLEOTIDE SEQUENCE [LARGE SCALE GENOMIC DNA]</scope>
    <source>
        <strain evidence="3">ACIP111625</strain>
    </source>
</reference>
<dbReference type="Pfam" id="PF00043">
    <property type="entry name" value="GST_C"/>
    <property type="match status" value="1"/>
</dbReference>
<evidence type="ECO:0000313" key="4">
    <source>
        <dbReference type="Proteomes" id="UP000277498"/>
    </source>
</evidence>
<organism evidence="3 4">
    <name type="scientific">Pseudogemmobacter humi</name>
    <dbReference type="NCBI Taxonomy" id="2483812"/>
    <lineage>
        <taxon>Bacteria</taxon>
        <taxon>Pseudomonadati</taxon>
        <taxon>Pseudomonadota</taxon>
        <taxon>Alphaproteobacteria</taxon>
        <taxon>Rhodobacterales</taxon>
        <taxon>Paracoccaceae</taxon>
        <taxon>Pseudogemmobacter</taxon>
    </lineage>
</organism>
<dbReference type="SUPFAM" id="SSF47616">
    <property type="entry name" value="GST C-terminal domain-like"/>
    <property type="match status" value="1"/>
</dbReference>
<dbReference type="InterPro" id="IPR004046">
    <property type="entry name" value="GST_C"/>
</dbReference>
<keyword evidence="3" id="KW-0808">Transferase</keyword>
<keyword evidence="4" id="KW-1185">Reference proteome</keyword>
<dbReference type="Proteomes" id="UP000277498">
    <property type="component" value="Unassembled WGS sequence"/>
</dbReference>
<protein>
    <submittedName>
        <fullName evidence="3">Glutathione S-transferase GST-4.5</fullName>
        <ecNumber evidence="3">2.5.1.18</ecNumber>
    </submittedName>
</protein>
<gene>
    <name evidence="3" type="primary">gst_1</name>
    <name evidence="3" type="ORF">XINFAN_00593</name>
</gene>
<dbReference type="GO" id="GO:0004364">
    <property type="term" value="F:glutathione transferase activity"/>
    <property type="evidence" value="ECO:0007669"/>
    <property type="project" value="UniProtKB-EC"/>
</dbReference>
<dbReference type="CDD" id="cd03046">
    <property type="entry name" value="GST_N_GTT1_like"/>
    <property type="match status" value="1"/>
</dbReference>
<dbReference type="EMBL" id="UXAW01000034">
    <property type="protein sequence ID" value="VDC21255.1"/>
    <property type="molecule type" value="Genomic_DNA"/>
</dbReference>
<dbReference type="Pfam" id="PF13409">
    <property type="entry name" value="GST_N_2"/>
    <property type="match status" value="1"/>
</dbReference>
<sequence>MLTFYTNPMSRGRMIRWMLEELEEPYETVVLGYGADMNAPGYLALNPMGKVPTVVLGETVVTEVAAICTWLAQKFPEKGLMAQDSASFYRWMFFAAGPLEAAVTNTSFGWKPEGPEQEGRAGYGSFDRVVRTLSGYLGNHDYIADGRFTAADVYVGSQVGWGMRFGSLPETDAFQAYWNRLKDRPALIRANTKDDALI</sequence>
<dbReference type="Gene3D" id="3.40.30.10">
    <property type="entry name" value="Glutaredoxin"/>
    <property type="match status" value="1"/>
</dbReference>
<dbReference type="InterPro" id="IPR010987">
    <property type="entry name" value="Glutathione-S-Trfase_C-like"/>
</dbReference>
<dbReference type="InterPro" id="IPR036249">
    <property type="entry name" value="Thioredoxin-like_sf"/>
</dbReference>
<feature type="domain" description="GST C-terminal" evidence="2">
    <location>
        <begin position="81"/>
        <end position="198"/>
    </location>
</feature>
<dbReference type="InterPro" id="IPR004045">
    <property type="entry name" value="Glutathione_S-Trfase_N"/>
</dbReference>
<name>A0A3P5WII0_9RHOB</name>